<evidence type="ECO:0000256" key="4">
    <source>
        <dbReference type="ARBA" id="ARBA00022691"/>
    </source>
</evidence>
<dbReference type="Pfam" id="PF13489">
    <property type="entry name" value="Methyltransf_23"/>
    <property type="match status" value="1"/>
</dbReference>
<dbReference type="EC" id="2.1.1.144" evidence="5"/>
<dbReference type="CDD" id="cd02440">
    <property type="entry name" value="AdoMet_MTases"/>
    <property type="match status" value="1"/>
</dbReference>
<comment type="function">
    <text evidence="5">Catalyzes the S-adenosylmethionine monomethyl esterification of trans-aconitate.</text>
</comment>
<name>A0A7X0M9F0_9ACTN</name>
<dbReference type="GO" id="GO:0030798">
    <property type="term" value="F:trans-aconitate 2-methyltransferase activity"/>
    <property type="evidence" value="ECO:0007669"/>
    <property type="project" value="UniProtKB-UniRule"/>
</dbReference>
<comment type="caution">
    <text evidence="6">The sequence shown here is derived from an EMBL/GenBank/DDBJ whole genome shotgun (WGS) entry which is preliminary data.</text>
</comment>
<keyword evidence="1 5" id="KW-0963">Cytoplasm</keyword>
<evidence type="ECO:0000256" key="2">
    <source>
        <dbReference type="ARBA" id="ARBA00022603"/>
    </source>
</evidence>
<dbReference type="Gene3D" id="3.40.50.150">
    <property type="entry name" value="Vaccinia Virus protein VP39"/>
    <property type="match status" value="1"/>
</dbReference>
<comment type="similarity">
    <text evidence="5">Belongs to the methyltransferase superfamily. Tam family.</text>
</comment>
<dbReference type="NCBIfam" id="NF010703">
    <property type="entry name" value="PRK14103.1"/>
    <property type="match status" value="1"/>
</dbReference>
<keyword evidence="2 5" id="KW-0489">Methyltransferase</keyword>
<dbReference type="AlphaFoldDB" id="A0A7X0M9F0"/>
<dbReference type="SUPFAM" id="SSF53335">
    <property type="entry name" value="S-adenosyl-L-methionine-dependent methyltransferases"/>
    <property type="match status" value="1"/>
</dbReference>
<gene>
    <name evidence="5" type="primary">tam</name>
    <name evidence="6" type="ORF">BJ992_005833</name>
</gene>
<dbReference type="InterPro" id="IPR023149">
    <property type="entry name" value="Trans_acon_MeTrfase_C"/>
</dbReference>
<dbReference type="InterPro" id="IPR029063">
    <property type="entry name" value="SAM-dependent_MTases_sf"/>
</dbReference>
<dbReference type="GO" id="GO:0032259">
    <property type="term" value="P:methylation"/>
    <property type="evidence" value="ECO:0007669"/>
    <property type="project" value="UniProtKB-KW"/>
</dbReference>
<evidence type="ECO:0000313" key="6">
    <source>
        <dbReference type="EMBL" id="MBB6476402.1"/>
    </source>
</evidence>
<dbReference type="InterPro" id="IPR023506">
    <property type="entry name" value="Trans-aconitate_MeTrfase"/>
</dbReference>
<dbReference type="HAMAP" id="MF_00560">
    <property type="entry name" value="Tran_acon_Me_trans"/>
    <property type="match status" value="1"/>
</dbReference>
<protein>
    <recommendedName>
        <fullName evidence="5">Trans-aconitate 2-methyltransferase</fullName>
        <ecNumber evidence="5">2.1.1.144</ecNumber>
    </recommendedName>
</protein>
<sequence length="254" mass="28461">MSRDMWDPEVYGRYADERARPFFELLARVRADAPERVTDLGCGSGELTLELARRWPRAVVHGIDSSPAMIAKAPPGPSFTVGDVRDWHPDTLVDVIFSNAVLQWVPEHRELLARWTGFLRPGGSLAFQVPGNFDAPSHARVREVCRSAKWRDELGDLARYDPVDGPEDYLRLLAGPGREVDAWETTYVHVLPGEDAVLKWISGTALRPMFDRLGPERSGDFVADCAAALAEDYPREPFGTAFPFRRVFVVANKK</sequence>
<dbReference type="Proteomes" id="UP000555564">
    <property type="component" value="Unassembled WGS sequence"/>
</dbReference>
<dbReference type="PANTHER" id="PTHR43861:SF1">
    <property type="entry name" value="TRANS-ACONITATE 2-METHYLTRANSFERASE"/>
    <property type="match status" value="1"/>
</dbReference>
<keyword evidence="4 5" id="KW-0949">S-adenosyl-L-methionine</keyword>
<evidence type="ECO:0000256" key="3">
    <source>
        <dbReference type="ARBA" id="ARBA00022679"/>
    </source>
</evidence>
<evidence type="ECO:0000313" key="7">
    <source>
        <dbReference type="Proteomes" id="UP000555564"/>
    </source>
</evidence>
<keyword evidence="7" id="KW-1185">Reference proteome</keyword>
<evidence type="ECO:0000256" key="1">
    <source>
        <dbReference type="ARBA" id="ARBA00022490"/>
    </source>
</evidence>
<dbReference type="EMBL" id="JACHIU010000001">
    <property type="protein sequence ID" value="MBB6476402.1"/>
    <property type="molecule type" value="Genomic_DNA"/>
</dbReference>
<dbReference type="RefSeq" id="WP_246496812.1">
    <property type="nucleotide sequence ID" value="NZ_BAAALO010000026.1"/>
</dbReference>
<dbReference type="Gene3D" id="1.10.150.290">
    <property type="entry name" value="S-adenosyl-L-methionine-dependent methyltransferases"/>
    <property type="match status" value="1"/>
</dbReference>
<evidence type="ECO:0000256" key="5">
    <source>
        <dbReference type="HAMAP-Rule" id="MF_00560"/>
    </source>
</evidence>
<keyword evidence="3 5" id="KW-0808">Transferase</keyword>
<reference evidence="6 7" key="1">
    <citation type="submission" date="2020-08" db="EMBL/GenBank/DDBJ databases">
        <title>Sequencing the genomes of 1000 actinobacteria strains.</title>
        <authorList>
            <person name="Klenk H.-P."/>
        </authorList>
    </citation>
    <scope>NUCLEOTIDE SEQUENCE [LARGE SCALE GENOMIC DNA]</scope>
    <source>
        <strain evidence="6 7">DSM 44936</strain>
    </source>
</reference>
<comment type="subcellular location">
    <subcellularLocation>
        <location evidence="5">Cytoplasm</location>
    </subcellularLocation>
</comment>
<organism evidence="6 7">
    <name type="scientific">Sphaerisporangium rubeum</name>
    <dbReference type="NCBI Taxonomy" id="321317"/>
    <lineage>
        <taxon>Bacteria</taxon>
        <taxon>Bacillati</taxon>
        <taxon>Actinomycetota</taxon>
        <taxon>Actinomycetes</taxon>
        <taxon>Streptosporangiales</taxon>
        <taxon>Streptosporangiaceae</taxon>
        <taxon>Sphaerisporangium</taxon>
    </lineage>
</organism>
<comment type="catalytic activity">
    <reaction evidence="5">
        <text>trans-aconitate + S-adenosyl-L-methionine = (E)-3-(methoxycarbonyl)pent-2-enedioate + S-adenosyl-L-homocysteine</text>
        <dbReference type="Rhea" id="RHEA:14969"/>
        <dbReference type="ChEBI" id="CHEBI:15708"/>
        <dbReference type="ChEBI" id="CHEBI:57470"/>
        <dbReference type="ChEBI" id="CHEBI:57856"/>
        <dbReference type="ChEBI" id="CHEBI:59789"/>
        <dbReference type="EC" id="2.1.1.144"/>
    </reaction>
</comment>
<proteinExistence type="inferred from homology"/>
<dbReference type="PANTHER" id="PTHR43861">
    <property type="entry name" value="TRANS-ACONITATE 2-METHYLTRANSFERASE-RELATED"/>
    <property type="match status" value="1"/>
</dbReference>
<accession>A0A7X0M9F0</accession>
<dbReference type="GO" id="GO:0005737">
    <property type="term" value="C:cytoplasm"/>
    <property type="evidence" value="ECO:0007669"/>
    <property type="project" value="UniProtKB-SubCell"/>
</dbReference>